<dbReference type="Pfam" id="PF00067">
    <property type="entry name" value="p450"/>
    <property type="match status" value="1"/>
</dbReference>
<dbReference type="Proteomes" id="UP000026962">
    <property type="component" value="Chromosome 7"/>
</dbReference>
<evidence type="ECO:0000313" key="14">
    <source>
        <dbReference type="EnsemblPlants" id="OPUNC07G24960.1"/>
    </source>
</evidence>
<evidence type="ECO:0000256" key="12">
    <source>
        <dbReference type="RuleBase" id="RU000461"/>
    </source>
</evidence>
<keyword evidence="15" id="KW-1185">Reference proteome</keyword>
<evidence type="ECO:0000256" key="5">
    <source>
        <dbReference type="ARBA" id="ARBA00022723"/>
    </source>
</evidence>
<feature type="transmembrane region" description="Helical" evidence="13">
    <location>
        <begin position="6"/>
        <end position="28"/>
    </location>
</feature>
<dbReference type="InterPro" id="IPR017972">
    <property type="entry name" value="Cyt_P450_CS"/>
</dbReference>
<dbReference type="PRINTS" id="PR00463">
    <property type="entry name" value="EP450I"/>
</dbReference>
<keyword evidence="4 13" id="KW-0812">Transmembrane</keyword>
<dbReference type="PRINTS" id="PR00385">
    <property type="entry name" value="P450"/>
</dbReference>
<dbReference type="GO" id="GO:0016705">
    <property type="term" value="F:oxidoreductase activity, acting on paired donors, with incorporation or reduction of molecular oxygen"/>
    <property type="evidence" value="ECO:0007669"/>
    <property type="project" value="InterPro"/>
</dbReference>
<evidence type="ECO:0000256" key="8">
    <source>
        <dbReference type="ARBA" id="ARBA00023004"/>
    </source>
</evidence>
<evidence type="ECO:0000256" key="6">
    <source>
        <dbReference type="ARBA" id="ARBA00022989"/>
    </source>
</evidence>
<dbReference type="STRING" id="4537.A0A0E0LPV1"/>
<feature type="binding site" description="axial binding residue" evidence="11">
    <location>
        <position position="466"/>
    </location>
    <ligand>
        <name>heme</name>
        <dbReference type="ChEBI" id="CHEBI:30413"/>
    </ligand>
    <ligandPart>
        <name>Fe</name>
        <dbReference type="ChEBI" id="CHEBI:18248"/>
    </ligandPart>
</feature>
<keyword evidence="8 11" id="KW-0408">Iron</keyword>
<dbReference type="InterPro" id="IPR036396">
    <property type="entry name" value="Cyt_P450_sf"/>
</dbReference>
<sequence length="528" mass="58142">MVVVVVVAMAAASLCCVAAYLYYVLWLAPERLRAHLRRQGIGGPSPSFPYGNLAYMRRNHAGGGKATGERRQGAIVHDYRQAVFPFYENWRKQYGPVFTYSVGNMVFLHVSRPDLVRELSLCVSLDLGKSSYMKATHQPLFGEGILKSNGNAWAHQRKLIAPEFFLDKVKVGMVDLMVDSAQVLVSSWEDRIDRSDVSALDLMIDDDIRAYSADVISRTCFGSSYVKAKQIFDMIRELQKTVSIKKQNLLAEMTGLSFLFPTTSSRAAWRLNRRVRVLILDLVGENGEEDGDNLLSAMLRSARGGGGGEVAAAAEDFVVDNCKNIYFAGYESTAVTAAWCLMLLALHPGWQHRVRDEVQAACCGGGGGRAADFPALQKMKNLTMVIQETLRLYPAGAVVSRQALRELSLGGVRVPSGVNIYVPVSTLHLDTELWGAGAAEFDPARFADARPPLHAYLPFGAGARTCLGQTFAMAELKVLLSLVLCRFEVALSPEYVHSPALKLIVEPEHGVRLVLKKVRSKYNWAGFD</sequence>
<dbReference type="Gene3D" id="1.10.630.10">
    <property type="entry name" value="Cytochrome P450"/>
    <property type="match status" value="1"/>
</dbReference>
<dbReference type="InterPro" id="IPR001128">
    <property type="entry name" value="Cyt_P450"/>
</dbReference>
<proteinExistence type="inferred from homology"/>
<evidence type="ECO:0000256" key="9">
    <source>
        <dbReference type="ARBA" id="ARBA00023033"/>
    </source>
</evidence>
<dbReference type="PROSITE" id="PS00086">
    <property type="entry name" value="CYTOCHROME_P450"/>
    <property type="match status" value="1"/>
</dbReference>
<keyword evidence="9 12" id="KW-0503">Monooxygenase</keyword>
<dbReference type="GO" id="GO:0005506">
    <property type="term" value="F:iron ion binding"/>
    <property type="evidence" value="ECO:0007669"/>
    <property type="project" value="InterPro"/>
</dbReference>
<dbReference type="GO" id="GO:0020037">
    <property type="term" value="F:heme binding"/>
    <property type="evidence" value="ECO:0007669"/>
    <property type="project" value="InterPro"/>
</dbReference>
<evidence type="ECO:0000256" key="10">
    <source>
        <dbReference type="ARBA" id="ARBA00023136"/>
    </source>
</evidence>
<dbReference type="HOGENOM" id="CLU_001570_5_0_1"/>
<reference evidence="14" key="1">
    <citation type="submission" date="2015-04" db="UniProtKB">
        <authorList>
            <consortium name="EnsemblPlants"/>
        </authorList>
    </citation>
    <scope>IDENTIFICATION</scope>
</reference>
<comment type="subcellular location">
    <subcellularLocation>
        <location evidence="1">Membrane</location>
    </subcellularLocation>
</comment>
<dbReference type="InterPro" id="IPR050665">
    <property type="entry name" value="Cytochrome_P450_Monooxygen"/>
</dbReference>
<evidence type="ECO:0000256" key="11">
    <source>
        <dbReference type="PIRSR" id="PIRSR602401-1"/>
    </source>
</evidence>
<evidence type="ECO:0000313" key="15">
    <source>
        <dbReference type="Proteomes" id="UP000026962"/>
    </source>
</evidence>
<evidence type="ECO:0000256" key="13">
    <source>
        <dbReference type="SAM" id="Phobius"/>
    </source>
</evidence>
<dbReference type="Gramene" id="OPUNC07G24960.1">
    <property type="protein sequence ID" value="OPUNC07G24960.1"/>
    <property type="gene ID" value="OPUNC07G24960"/>
</dbReference>
<organism evidence="14">
    <name type="scientific">Oryza punctata</name>
    <name type="common">Red rice</name>
    <dbReference type="NCBI Taxonomy" id="4537"/>
    <lineage>
        <taxon>Eukaryota</taxon>
        <taxon>Viridiplantae</taxon>
        <taxon>Streptophyta</taxon>
        <taxon>Embryophyta</taxon>
        <taxon>Tracheophyta</taxon>
        <taxon>Spermatophyta</taxon>
        <taxon>Magnoliopsida</taxon>
        <taxon>Liliopsida</taxon>
        <taxon>Poales</taxon>
        <taxon>Poaceae</taxon>
        <taxon>BOP clade</taxon>
        <taxon>Oryzoideae</taxon>
        <taxon>Oryzeae</taxon>
        <taxon>Oryzinae</taxon>
        <taxon>Oryza</taxon>
    </lineage>
</organism>
<evidence type="ECO:0000256" key="7">
    <source>
        <dbReference type="ARBA" id="ARBA00023002"/>
    </source>
</evidence>
<comment type="cofactor">
    <cofactor evidence="11">
        <name>heme</name>
        <dbReference type="ChEBI" id="CHEBI:30413"/>
    </cofactor>
</comment>
<dbReference type="PANTHER" id="PTHR24282:SF36">
    <property type="entry name" value="CYTOCHROME P450 714A1-RELATED"/>
    <property type="match status" value="1"/>
</dbReference>
<evidence type="ECO:0000256" key="2">
    <source>
        <dbReference type="ARBA" id="ARBA00010617"/>
    </source>
</evidence>
<evidence type="ECO:0000256" key="4">
    <source>
        <dbReference type="ARBA" id="ARBA00022692"/>
    </source>
</evidence>
<keyword evidence="3 11" id="KW-0349">Heme</keyword>
<dbReference type="InterPro" id="IPR002401">
    <property type="entry name" value="Cyt_P450_E_grp-I"/>
</dbReference>
<keyword evidence="5 11" id="KW-0479">Metal-binding</keyword>
<evidence type="ECO:0008006" key="16">
    <source>
        <dbReference type="Google" id="ProtNLM"/>
    </source>
</evidence>
<dbReference type="GO" id="GO:0016020">
    <property type="term" value="C:membrane"/>
    <property type="evidence" value="ECO:0007669"/>
    <property type="project" value="UniProtKB-SubCell"/>
</dbReference>
<comment type="similarity">
    <text evidence="2 12">Belongs to the cytochrome P450 family.</text>
</comment>
<reference evidence="14" key="2">
    <citation type="submission" date="2018-05" db="EMBL/GenBank/DDBJ databases">
        <title>OpunRS2 (Oryza punctata Reference Sequence Version 2).</title>
        <authorList>
            <person name="Zhang J."/>
            <person name="Kudrna D."/>
            <person name="Lee S."/>
            <person name="Talag J."/>
            <person name="Welchert J."/>
            <person name="Wing R.A."/>
        </authorList>
    </citation>
    <scope>NUCLEOTIDE SEQUENCE [LARGE SCALE GENOMIC DNA]</scope>
</reference>
<keyword evidence="7 12" id="KW-0560">Oxidoreductase</keyword>
<dbReference type="GO" id="GO:0006629">
    <property type="term" value="P:lipid metabolic process"/>
    <property type="evidence" value="ECO:0007669"/>
    <property type="project" value="UniProtKB-ARBA"/>
</dbReference>
<dbReference type="GO" id="GO:0004497">
    <property type="term" value="F:monooxygenase activity"/>
    <property type="evidence" value="ECO:0007669"/>
    <property type="project" value="UniProtKB-KW"/>
</dbReference>
<evidence type="ECO:0000256" key="1">
    <source>
        <dbReference type="ARBA" id="ARBA00004370"/>
    </source>
</evidence>
<dbReference type="OMA" id="NMVFLHV"/>
<name>A0A0E0LPV1_ORYPU</name>
<keyword evidence="6 13" id="KW-1133">Transmembrane helix</keyword>
<dbReference type="EnsemblPlants" id="OPUNC07G24960.1">
    <property type="protein sequence ID" value="OPUNC07G24960.1"/>
    <property type="gene ID" value="OPUNC07G24960"/>
</dbReference>
<protein>
    <recommendedName>
        <fullName evidence="16">Cytochrome P450</fullName>
    </recommendedName>
</protein>
<keyword evidence="10 13" id="KW-0472">Membrane</keyword>
<evidence type="ECO:0000256" key="3">
    <source>
        <dbReference type="ARBA" id="ARBA00022617"/>
    </source>
</evidence>
<dbReference type="AlphaFoldDB" id="A0A0E0LPV1"/>
<dbReference type="eggNOG" id="KOG0157">
    <property type="taxonomic scope" value="Eukaryota"/>
</dbReference>
<accession>A0A0E0LPV1</accession>
<dbReference type="PANTHER" id="PTHR24282">
    <property type="entry name" value="CYTOCHROME P450 FAMILY MEMBER"/>
    <property type="match status" value="1"/>
</dbReference>
<dbReference type="SUPFAM" id="SSF48264">
    <property type="entry name" value="Cytochrome P450"/>
    <property type="match status" value="1"/>
</dbReference>